<keyword evidence="3" id="KW-1185">Reference proteome</keyword>
<gene>
    <name evidence="2" type="ORF">CHS0354_006712</name>
</gene>
<reference evidence="2" key="1">
    <citation type="journal article" date="2021" name="Genome Biol. Evol.">
        <title>A High-Quality Reference Genome for a Parasitic Bivalve with Doubly Uniparental Inheritance (Bivalvia: Unionida).</title>
        <authorList>
            <person name="Smith C.H."/>
        </authorList>
    </citation>
    <scope>NUCLEOTIDE SEQUENCE</scope>
    <source>
        <strain evidence="2">CHS0354</strain>
    </source>
</reference>
<comment type="caution">
    <text evidence="2">The sequence shown here is derived from an EMBL/GenBank/DDBJ whole genome shotgun (WGS) entry which is preliminary data.</text>
</comment>
<proteinExistence type="predicted"/>
<feature type="transmembrane region" description="Helical" evidence="1">
    <location>
        <begin position="107"/>
        <end position="127"/>
    </location>
</feature>
<keyword evidence="1" id="KW-0472">Membrane</keyword>
<protein>
    <submittedName>
        <fullName evidence="2">Uncharacterized protein</fullName>
    </submittedName>
</protein>
<feature type="transmembrane region" description="Helical" evidence="1">
    <location>
        <begin position="6"/>
        <end position="25"/>
    </location>
</feature>
<organism evidence="2 3">
    <name type="scientific">Potamilus streckersoni</name>
    <dbReference type="NCBI Taxonomy" id="2493646"/>
    <lineage>
        <taxon>Eukaryota</taxon>
        <taxon>Metazoa</taxon>
        <taxon>Spiralia</taxon>
        <taxon>Lophotrochozoa</taxon>
        <taxon>Mollusca</taxon>
        <taxon>Bivalvia</taxon>
        <taxon>Autobranchia</taxon>
        <taxon>Heteroconchia</taxon>
        <taxon>Palaeoheterodonta</taxon>
        <taxon>Unionida</taxon>
        <taxon>Unionoidea</taxon>
        <taxon>Unionidae</taxon>
        <taxon>Ambleminae</taxon>
        <taxon>Lampsilini</taxon>
        <taxon>Potamilus</taxon>
    </lineage>
</organism>
<dbReference type="Proteomes" id="UP001195483">
    <property type="component" value="Unassembled WGS sequence"/>
</dbReference>
<dbReference type="AlphaFoldDB" id="A0AAE0RQT3"/>
<evidence type="ECO:0000256" key="1">
    <source>
        <dbReference type="SAM" id="Phobius"/>
    </source>
</evidence>
<evidence type="ECO:0000313" key="2">
    <source>
        <dbReference type="EMBL" id="KAK3578033.1"/>
    </source>
</evidence>
<dbReference type="EMBL" id="JAEAOA010000458">
    <property type="protein sequence ID" value="KAK3578033.1"/>
    <property type="molecule type" value="Genomic_DNA"/>
</dbReference>
<keyword evidence="1" id="KW-1133">Transmembrane helix</keyword>
<reference evidence="2" key="2">
    <citation type="journal article" date="2021" name="Genome Biol. Evol.">
        <title>Developing a high-quality reference genome for a parasitic bivalve with doubly uniparental inheritance (Bivalvia: Unionida).</title>
        <authorList>
            <person name="Smith C.H."/>
        </authorList>
    </citation>
    <scope>NUCLEOTIDE SEQUENCE</scope>
    <source>
        <strain evidence="2">CHS0354</strain>
        <tissue evidence="2">Mantle</tissue>
    </source>
</reference>
<evidence type="ECO:0000313" key="3">
    <source>
        <dbReference type="Proteomes" id="UP001195483"/>
    </source>
</evidence>
<name>A0AAE0RQT3_9BIVA</name>
<reference evidence="2" key="3">
    <citation type="submission" date="2023-05" db="EMBL/GenBank/DDBJ databases">
        <authorList>
            <person name="Smith C.H."/>
        </authorList>
    </citation>
    <scope>NUCLEOTIDE SEQUENCE</scope>
    <source>
        <strain evidence="2">CHS0354</strain>
        <tissue evidence="2">Mantle</tissue>
    </source>
</reference>
<sequence length="199" mass="22999">MTYFSPLYTFLTPMFMLAFGIWLALRRVYPELAINGCAFHLGQAMERKLQELGLRTTYIQERSVHQFCRKVINNTGILTNLLICILNDIFVIGLVTIHCILSHVSLFQVMALPFLPAEYIALAFARLKEMSIKITMLYSWVGYVRSTWITNTTFPVESWSVFKKYVRTNNDVNGWHRRINAKASKANLSFYVLVSLLKS</sequence>
<feature type="transmembrane region" description="Helical" evidence="1">
    <location>
        <begin position="77"/>
        <end position="101"/>
    </location>
</feature>
<keyword evidence="1" id="KW-0812">Transmembrane</keyword>
<accession>A0AAE0RQT3</accession>